<dbReference type="RefSeq" id="WP_076096802.1">
    <property type="nucleotide sequence ID" value="NZ_MTHD01000006.1"/>
</dbReference>
<dbReference type="Gene3D" id="3.40.50.2300">
    <property type="match status" value="1"/>
</dbReference>
<dbReference type="CDD" id="cd06170">
    <property type="entry name" value="LuxR_C_like"/>
    <property type="match status" value="1"/>
</dbReference>
<dbReference type="SUPFAM" id="SSF46894">
    <property type="entry name" value="C-terminal effector domain of the bipartite response regulators"/>
    <property type="match status" value="1"/>
</dbReference>
<keyword evidence="4" id="KW-1185">Reference proteome</keyword>
<dbReference type="OrthoDB" id="9794397at2"/>
<dbReference type="GO" id="GO:0003677">
    <property type="term" value="F:DNA binding"/>
    <property type="evidence" value="ECO:0007669"/>
    <property type="project" value="UniProtKB-KW"/>
</dbReference>
<protein>
    <recommendedName>
        <fullName evidence="2">HTH luxR-type domain-containing protein</fullName>
    </recommendedName>
</protein>
<dbReference type="EMBL" id="MTHD01000006">
    <property type="protein sequence ID" value="OMG52013.1"/>
    <property type="molecule type" value="Genomic_DNA"/>
</dbReference>
<dbReference type="STRING" id="418702.BJN45_15245"/>
<dbReference type="Proteomes" id="UP000187526">
    <property type="component" value="Unassembled WGS sequence"/>
</dbReference>
<dbReference type="PROSITE" id="PS50043">
    <property type="entry name" value="HTH_LUXR_2"/>
    <property type="match status" value="1"/>
</dbReference>
<comment type="caution">
    <text evidence="3">The sequence shown here is derived from an EMBL/GenBank/DDBJ whole genome shotgun (WGS) entry which is preliminary data.</text>
</comment>
<evidence type="ECO:0000313" key="3">
    <source>
        <dbReference type="EMBL" id="OMG52013.1"/>
    </source>
</evidence>
<gene>
    <name evidence="3" type="ORF">BJN45_15245</name>
</gene>
<dbReference type="GO" id="GO:0006355">
    <property type="term" value="P:regulation of DNA-templated transcription"/>
    <property type="evidence" value="ECO:0007669"/>
    <property type="project" value="InterPro"/>
</dbReference>
<dbReference type="InterPro" id="IPR039420">
    <property type="entry name" value="WalR-like"/>
</dbReference>
<evidence type="ECO:0000256" key="1">
    <source>
        <dbReference type="ARBA" id="ARBA00023125"/>
    </source>
</evidence>
<dbReference type="AlphaFoldDB" id="A0A1R1HZW2"/>
<dbReference type="Pfam" id="PF00196">
    <property type="entry name" value="GerE"/>
    <property type="match status" value="1"/>
</dbReference>
<feature type="domain" description="HTH luxR-type" evidence="2">
    <location>
        <begin position="139"/>
        <end position="204"/>
    </location>
</feature>
<dbReference type="PANTHER" id="PTHR43214:SF43">
    <property type="entry name" value="TWO-COMPONENT RESPONSE REGULATOR"/>
    <property type="match status" value="1"/>
</dbReference>
<evidence type="ECO:0000259" key="2">
    <source>
        <dbReference type="PROSITE" id="PS50043"/>
    </source>
</evidence>
<sequence>MNHEIVDIETKMLDNWRKAMPSASIVLRSAISSGGHGPAIRWCRLRAGEKQAEVLPGLLALAPEGRVVVLADEPGDALTLEVLAAGAVGCCNTHAAPEVLQQVALVVGNGGLWVGQSLLQQLVGNAARVLAQRQPVGESATMLNGLSEREWQVAKLVAGGASNKEIADRLSIAERTVKAHLTAIFEKTGARDRLQLSLKVNGMNR</sequence>
<dbReference type="SMART" id="SM00421">
    <property type="entry name" value="HTH_LUXR"/>
    <property type="match status" value="1"/>
</dbReference>
<dbReference type="PROSITE" id="PS00622">
    <property type="entry name" value="HTH_LUXR_1"/>
    <property type="match status" value="1"/>
</dbReference>
<dbReference type="PANTHER" id="PTHR43214">
    <property type="entry name" value="TWO-COMPONENT RESPONSE REGULATOR"/>
    <property type="match status" value="1"/>
</dbReference>
<keyword evidence="1" id="KW-0238">DNA-binding</keyword>
<name>A0A1R1HZW2_9RHOO</name>
<reference evidence="3 4" key="1">
    <citation type="submission" date="2016-10" db="EMBL/GenBank/DDBJ databases">
        <title>Alkaliphiles isolated from bioreactors.</title>
        <authorList>
            <person name="Salah Z."/>
            <person name="Rout S.P."/>
            <person name="Humphreys P.N."/>
        </authorList>
    </citation>
    <scope>NUCLEOTIDE SEQUENCE [LARGE SCALE GENOMIC DNA]</scope>
    <source>
        <strain evidence="3 4">ZS02</strain>
    </source>
</reference>
<accession>A0A1R1HZW2</accession>
<dbReference type="InterPro" id="IPR016032">
    <property type="entry name" value="Sig_transdc_resp-reg_C-effctor"/>
</dbReference>
<dbReference type="InterPro" id="IPR000792">
    <property type="entry name" value="Tscrpt_reg_LuxR_C"/>
</dbReference>
<dbReference type="PRINTS" id="PR00038">
    <property type="entry name" value="HTHLUXR"/>
</dbReference>
<evidence type="ECO:0000313" key="4">
    <source>
        <dbReference type="Proteomes" id="UP000187526"/>
    </source>
</evidence>
<proteinExistence type="predicted"/>
<organism evidence="3 4">
    <name type="scientific">Azonexus hydrophilus</name>
    <dbReference type="NCBI Taxonomy" id="418702"/>
    <lineage>
        <taxon>Bacteria</taxon>
        <taxon>Pseudomonadati</taxon>
        <taxon>Pseudomonadota</taxon>
        <taxon>Betaproteobacteria</taxon>
        <taxon>Rhodocyclales</taxon>
        <taxon>Azonexaceae</taxon>
        <taxon>Azonexus</taxon>
    </lineage>
</organism>